<evidence type="ECO:0000256" key="2">
    <source>
        <dbReference type="ARBA" id="ARBA00008335"/>
    </source>
</evidence>
<feature type="transmembrane region" description="Helical" evidence="7">
    <location>
        <begin position="295"/>
        <end position="315"/>
    </location>
</feature>
<reference evidence="10" key="2">
    <citation type="submission" date="2015-03" db="EMBL/GenBank/DDBJ databases">
        <title>Genome sequence of Paenibacillus beijingensis strain DSM 24997T.</title>
        <authorList>
            <person name="Kwak Y."/>
            <person name="Shin J.-H."/>
        </authorList>
    </citation>
    <scope>NUCLEOTIDE SEQUENCE [LARGE SCALE GENOMIC DNA]</scope>
    <source>
        <strain evidence="10">DSM 24997</strain>
    </source>
</reference>
<dbReference type="STRING" id="1126833.VN24_04925"/>
<feature type="transmembrane region" description="Helical" evidence="7">
    <location>
        <begin position="67"/>
        <end position="87"/>
    </location>
</feature>
<dbReference type="PATRIC" id="fig|1126833.4.peg.1090"/>
<keyword evidence="10" id="KW-1185">Reference proteome</keyword>
<feature type="transmembrane region" description="Helical" evidence="7">
    <location>
        <begin position="204"/>
        <end position="227"/>
    </location>
</feature>
<dbReference type="KEGG" id="pbj:VN24_04925"/>
<feature type="transmembrane region" description="Helical" evidence="7">
    <location>
        <begin position="93"/>
        <end position="119"/>
    </location>
</feature>
<name>A0A0D5NQB3_9BACL</name>
<feature type="transmembrane region" description="Helical" evidence="7">
    <location>
        <begin position="131"/>
        <end position="148"/>
    </location>
</feature>
<dbReference type="AlphaFoldDB" id="A0A0D5NQB3"/>
<comment type="subcellular location">
    <subcellularLocation>
        <location evidence="1">Cell membrane</location>
        <topology evidence="1">Multi-pass membrane protein</topology>
    </subcellularLocation>
</comment>
<dbReference type="PANTHER" id="PTHR23514:SF3">
    <property type="entry name" value="BYPASS OF STOP CODON PROTEIN 6"/>
    <property type="match status" value="1"/>
</dbReference>
<dbReference type="InterPro" id="IPR011701">
    <property type="entry name" value="MFS"/>
</dbReference>
<evidence type="ECO:0000313" key="10">
    <source>
        <dbReference type="Proteomes" id="UP000032633"/>
    </source>
</evidence>
<dbReference type="EMBL" id="CP011058">
    <property type="protein sequence ID" value="AJY77514.1"/>
    <property type="molecule type" value="Genomic_DNA"/>
</dbReference>
<keyword evidence="4 7" id="KW-0812">Transmembrane</keyword>
<evidence type="ECO:0000313" key="9">
    <source>
        <dbReference type="EMBL" id="AJY77514.1"/>
    </source>
</evidence>
<reference evidence="9 10" key="1">
    <citation type="journal article" date="2015" name="J. Biotechnol.">
        <title>Complete genome sequence of Paenibacillus beijingensis 7188(T) (=DSM 24997(T)), a novel rhizobacterium from jujube garden soil.</title>
        <authorList>
            <person name="Kwak Y."/>
            <person name="Shin J.H."/>
        </authorList>
    </citation>
    <scope>NUCLEOTIDE SEQUENCE [LARGE SCALE GENOMIC DNA]</scope>
    <source>
        <strain evidence="9 10">DSM 24997</strain>
    </source>
</reference>
<dbReference type="InterPro" id="IPR036259">
    <property type="entry name" value="MFS_trans_sf"/>
</dbReference>
<evidence type="ECO:0000256" key="1">
    <source>
        <dbReference type="ARBA" id="ARBA00004651"/>
    </source>
</evidence>
<feature type="transmembrane region" description="Helical" evidence="7">
    <location>
        <begin position="42"/>
        <end position="60"/>
    </location>
</feature>
<feature type="transmembrane region" description="Helical" evidence="7">
    <location>
        <begin position="327"/>
        <end position="349"/>
    </location>
</feature>
<dbReference type="GO" id="GO:0022857">
    <property type="term" value="F:transmembrane transporter activity"/>
    <property type="evidence" value="ECO:0007669"/>
    <property type="project" value="InterPro"/>
</dbReference>
<dbReference type="PANTHER" id="PTHR23514">
    <property type="entry name" value="BYPASS OF STOP CODON PROTEIN 6"/>
    <property type="match status" value="1"/>
</dbReference>
<dbReference type="InterPro" id="IPR020846">
    <property type="entry name" value="MFS_dom"/>
</dbReference>
<evidence type="ECO:0000256" key="7">
    <source>
        <dbReference type="SAM" id="Phobius"/>
    </source>
</evidence>
<evidence type="ECO:0000256" key="3">
    <source>
        <dbReference type="ARBA" id="ARBA00022448"/>
    </source>
</evidence>
<protein>
    <submittedName>
        <fullName evidence="9">MFS transporter</fullName>
    </submittedName>
</protein>
<feature type="transmembrane region" description="Helical" evidence="7">
    <location>
        <begin position="233"/>
        <end position="255"/>
    </location>
</feature>
<accession>A0A0D5NQB3</accession>
<feature type="transmembrane region" description="Helical" evidence="7">
    <location>
        <begin position="369"/>
        <end position="391"/>
    </location>
</feature>
<keyword evidence="5 7" id="KW-1133">Transmembrane helix</keyword>
<dbReference type="SUPFAM" id="SSF103473">
    <property type="entry name" value="MFS general substrate transporter"/>
    <property type="match status" value="1"/>
</dbReference>
<sequence length="402" mass="43163">MMLLTVFIGYLVFGFSENSKGPAIPRMQTDLGFDELQLGMLLAFNSLGYLAACSFTGLLTRRFGIRFTTLLAFGAMALSGVFIYLSYNYTTLAAAYFFLYLGNGALEIALSVLSARIFVRNTGMMMNLAHFFYGLSSIVAPIFASVLMDARPFGPALGWGGMYLIMMSLSLIPMIPTALSSFPGDDVKEAARSMTFKQYGQDPAAWLIVAILSLGVTAEMAFGGWLPNFMEKAYGWSGTASSGMLAAFFLCFTLSRLVLGPITDRLGLIRSLVVFSLFSGLCTLAAVVLGEQGAWLFMAAGAGIAPIYPTTMAYLAKRYAGSSDTAITFTVIMLGITGVIGNLLIGVITDAFKRLFAGFGGADIGLIRGLQAGFVFVALCALFCSLSAMLLQRHLQRRGEEV</sequence>
<keyword evidence="6 7" id="KW-0472">Membrane</keyword>
<feature type="transmembrane region" description="Helical" evidence="7">
    <location>
        <begin position="160"/>
        <end position="183"/>
    </location>
</feature>
<feature type="domain" description="Major facilitator superfamily (MFS) profile" evidence="8">
    <location>
        <begin position="2"/>
        <end position="396"/>
    </location>
</feature>
<feature type="transmembrane region" description="Helical" evidence="7">
    <location>
        <begin position="267"/>
        <end position="289"/>
    </location>
</feature>
<dbReference type="PROSITE" id="PS50850">
    <property type="entry name" value="MFS"/>
    <property type="match status" value="1"/>
</dbReference>
<evidence type="ECO:0000256" key="6">
    <source>
        <dbReference type="ARBA" id="ARBA00023136"/>
    </source>
</evidence>
<evidence type="ECO:0000259" key="8">
    <source>
        <dbReference type="PROSITE" id="PS50850"/>
    </source>
</evidence>
<comment type="similarity">
    <text evidence="2">Belongs to the major facilitator superfamily.</text>
</comment>
<dbReference type="GO" id="GO:0005886">
    <property type="term" value="C:plasma membrane"/>
    <property type="evidence" value="ECO:0007669"/>
    <property type="project" value="UniProtKB-SubCell"/>
</dbReference>
<proteinExistence type="inferred from homology"/>
<dbReference type="Pfam" id="PF07690">
    <property type="entry name" value="MFS_1"/>
    <property type="match status" value="1"/>
</dbReference>
<dbReference type="InterPro" id="IPR051788">
    <property type="entry name" value="MFS_Transporter"/>
</dbReference>
<dbReference type="Gene3D" id="1.20.1250.20">
    <property type="entry name" value="MFS general substrate transporter like domains"/>
    <property type="match status" value="2"/>
</dbReference>
<evidence type="ECO:0000256" key="5">
    <source>
        <dbReference type="ARBA" id="ARBA00022989"/>
    </source>
</evidence>
<evidence type="ECO:0000256" key="4">
    <source>
        <dbReference type="ARBA" id="ARBA00022692"/>
    </source>
</evidence>
<gene>
    <name evidence="9" type="ORF">VN24_04925</name>
</gene>
<dbReference type="RefSeq" id="WP_045672988.1">
    <property type="nucleotide sequence ID" value="NZ_CP011058.1"/>
</dbReference>
<keyword evidence="3" id="KW-0813">Transport</keyword>
<organism evidence="9 10">
    <name type="scientific">Paenibacillus beijingensis</name>
    <dbReference type="NCBI Taxonomy" id="1126833"/>
    <lineage>
        <taxon>Bacteria</taxon>
        <taxon>Bacillati</taxon>
        <taxon>Bacillota</taxon>
        <taxon>Bacilli</taxon>
        <taxon>Bacillales</taxon>
        <taxon>Paenibacillaceae</taxon>
        <taxon>Paenibacillus</taxon>
    </lineage>
</organism>
<dbReference type="OrthoDB" id="1674556at2"/>
<dbReference type="HOGENOM" id="CLU_055429_1_0_9"/>
<dbReference type="Proteomes" id="UP000032633">
    <property type="component" value="Chromosome"/>
</dbReference>